<proteinExistence type="predicted"/>
<organism evidence="1 2">
    <name type="scientific">Neophaeococcomyces mojaviensis</name>
    <dbReference type="NCBI Taxonomy" id="3383035"/>
    <lineage>
        <taxon>Eukaryota</taxon>
        <taxon>Fungi</taxon>
        <taxon>Dikarya</taxon>
        <taxon>Ascomycota</taxon>
        <taxon>Pezizomycotina</taxon>
        <taxon>Eurotiomycetes</taxon>
        <taxon>Chaetothyriomycetidae</taxon>
        <taxon>Chaetothyriales</taxon>
        <taxon>Chaetothyriales incertae sedis</taxon>
        <taxon>Neophaeococcomyces</taxon>
    </lineage>
</organism>
<sequence length="526" mass="57978">MTDALSPPTSPIKDKFNFEWFSFNFDNKSPAKHQTSVSPLSPASAPHVLPNTNSDRDTFFSHNPIVDSSSQPSKTSNTHRPRAAQIVYPPPPDKPLSWVWQCHMCRSRYPLSVTRRCLIDGHYYCSGDSNNQRNTKRRRKAQSCTSEFDYVGWRDWGQWRRKCMALQSLTNMVARGPGSRLMLTGCQGCNFPSQCRYEQRPRYEVVEPETYIDEDELAKIESELGPDENLGIVSFDKQAFWRQPDSLKSSDKGRFFEKIGEAKERNKLQKKTTKLDANPAPTVGGDKSSRRQRFYSSFTTNTSTSLPSSNCPSTSQPLTSPSKPPGSFDPNLPSLSTTPNSTTTDLSAIESTLKSTLSAQKSISTSSSSAKQRGNSNSTVQEFTINHTDTMNVTFHPSGGPLTRTTSQQRLLSGFVRANKHPHHPPPPNSDSGNTMPATRRAASEADIASFLQLKTGLDVPPRTDTRNFEDIALSPPSPSTARGAGAFREDFGGEEDGGVGNVKAVGEAIDRVSFLGMGFGFGGRK</sequence>
<comment type="caution">
    <text evidence="1">The sequence shown here is derived from an EMBL/GenBank/DDBJ whole genome shotgun (WGS) entry which is preliminary data.</text>
</comment>
<evidence type="ECO:0000313" key="2">
    <source>
        <dbReference type="Proteomes" id="UP001172386"/>
    </source>
</evidence>
<protein>
    <submittedName>
        <fullName evidence="1">Uncharacterized protein</fullName>
    </submittedName>
</protein>
<name>A0ACC2ZUJ0_9EURO</name>
<reference evidence="1" key="1">
    <citation type="submission" date="2022-10" db="EMBL/GenBank/DDBJ databases">
        <title>Culturing micro-colonial fungi from biological soil crusts in the Mojave desert and describing Neophaeococcomyces mojavensis, and introducing the new genera and species Taxawa tesnikishii.</title>
        <authorList>
            <person name="Kurbessoian T."/>
            <person name="Stajich J.E."/>
        </authorList>
    </citation>
    <scope>NUCLEOTIDE SEQUENCE</scope>
    <source>
        <strain evidence="1">JES_112</strain>
    </source>
</reference>
<dbReference type="Proteomes" id="UP001172386">
    <property type="component" value="Unassembled WGS sequence"/>
</dbReference>
<keyword evidence="2" id="KW-1185">Reference proteome</keyword>
<dbReference type="EMBL" id="JAPDRQ010000276">
    <property type="protein sequence ID" value="KAJ9651184.1"/>
    <property type="molecule type" value="Genomic_DNA"/>
</dbReference>
<evidence type="ECO:0000313" key="1">
    <source>
        <dbReference type="EMBL" id="KAJ9651184.1"/>
    </source>
</evidence>
<gene>
    <name evidence="1" type="ORF">H2198_009539</name>
</gene>
<accession>A0ACC2ZUJ0</accession>